<proteinExistence type="predicted"/>
<organism evidence="1">
    <name type="scientific">marine sediment metagenome</name>
    <dbReference type="NCBI Taxonomy" id="412755"/>
    <lineage>
        <taxon>unclassified sequences</taxon>
        <taxon>metagenomes</taxon>
        <taxon>ecological metagenomes</taxon>
    </lineage>
</organism>
<dbReference type="EMBL" id="LAZR01022306">
    <property type="protein sequence ID" value="KKL82326.1"/>
    <property type="molecule type" value="Genomic_DNA"/>
</dbReference>
<dbReference type="AlphaFoldDB" id="A0A0F9FVL7"/>
<evidence type="ECO:0000313" key="1">
    <source>
        <dbReference type="EMBL" id="KKL82326.1"/>
    </source>
</evidence>
<name>A0A0F9FVL7_9ZZZZ</name>
<accession>A0A0F9FVL7</accession>
<comment type="caution">
    <text evidence="1">The sequence shown here is derived from an EMBL/GenBank/DDBJ whole genome shotgun (WGS) entry which is preliminary data.</text>
</comment>
<gene>
    <name evidence="1" type="ORF">LCGC14_1985890</name>
</gene>
<protein>
    <submittedName>
        <fullName evidence="1">Uncharacterized protein</fullName>
    </submittedName>
</protein>
<sequence length="61" mass="7054">MEKLPKVTFITQADGFLGLRQRKTVYITMKVPKHLESAIDDLIGNDIIAFQNRTGMYQPWD</sequence>
<reference evidence="1" key="1">
    <citation type="journal article" date="2015" name="Nature">
        <title>Complex archaea that bridge the gap between prokaryotes and eukaryotes.</title>
        <authorList>
            <person name="Spang A."/>
            <person name="Saw J.H."/>
            <person name="Jorgensen S.L."/>
            <person name="Zaremba-Niedzwiedzka K."/>
            <person name="Martijn J."/>
            <person name="Lind A.E."/>
            <person name="van Eijk R."/>
            <person name="Schleper C."/>
            <person name="Guy L."/>
            <person name="Ettema T.J."/>
        </authorList>
    </citation>
    <scope>NUCLEOTIDE SEQUENCE</scope>
</reference>